<gene>
    <name evidence="8" type="primary">pdxH</name>
    <name evidence="8" type="ORF">GYA55_10190</name>
</gene>
<dbReference type="InterPro" id="IPR019576">
    <property type="entry name" value="Pyridoxamine_oxidase_dimer_C"/>
</dbReference>
<evidence type="ECO:0000256" key="5">
    <source>
        <dbReference type="ARBA" id="ARBA00023002"/>
    </source>
</evidence>
<dbReference type="GO" id="GO:0010181">
    <property type="term" value="F:FMN binding"/>
    <property type="evidence" value="ECO:0007669"/>
    <property type="project" value="InterPro"/>
</dbReference>
<dbReference type="PANTHER" id="PTHR10851">
    <property type="entry name" value="PYRIDOXINE-5-PHOSPHATE OXIDASE"/>
    <property type="match status" value="1"/>
</dbReference>
<dbReference type="EMBL" id="JAAZON010000461">
    <property type="protein sequence ID" value="NMC63520.1"/>
    <property type="molecule type" value="Genomic_DNA"/>
</dbReference>
<dbReference type="NCBIfam" id="NF004231">
    <property type="entry name" value="PRK05679.1"/>
    <property type="match status" value="1"/>
</dbReference>
<reference evidence="8 9" key="1">
    <citation type="journal article" date="2020" name="Biotechnol. Biofuels">
        <title>New insights from the biogas microbiome by comprehensive genome-resolved metagenomics of nearly 1600 species originating from multiple anaerobic digesters.</title>
        <authorList>
            <person name="Campanaro S."/>
            <person name="Treu L."/>
            <person name="Rodriguez-R L.M."/>
            <person name="Kovalovszki A."/>
            <person name="Ziels R.M."/>
            <person name="Maus I."/>
            <person name="Zhu X."/>
            <person name="Kougias P.G."/>
            <person name="Basile A."/>
            <person name="Luo G."/>
            <person name="Schluter A."/>
            <person name="Konstantinidis K.T."/>
            <person name="Angelidaki I."/>
        </authorList>
    </citation>
    <scope>NUCLEOTIDE SEQUENCE [LARGE SCALE GENOMIC DNA]</scope>
    <source>
        <strain evidence="8">AS27yjCOA_65</strain>
    </source>
</reference>
<keyword evidence="4" id="KW-0288">FMN</keyword>
<dbReference type="Pfam" id="PF01243">
    <property type="entry name" value="PNPOx_N"/>
    <property type="match status" value="1"/>
</dbReference>
<comment type="similarity">
    <text evidence="2">Belongs to the pyridoxamine 5'-phosphate oxidase family.</text>
</comment>
<accession>A0A7X9IKB3</accession>
<dbReference type="Pfam" id="PF10590">
    <property type="entry name" value="PNP_phzG_C"/>
    <property type="match status" value="1"/>
</dbReference>
<keyword evidence="5 8" id="KW-0560">Oxidoreductase</keyword>
<evidence type="ECO:0000313" key="8">
    <source>
        <dbReference type="EMBL" id="NMC63520.1"/>
    </source>
</evidence>
<protein>
    <submittedName>
        <fullName evidence="8">Pyridoxamine 5'-phosphate oxidase</fullName>
        <ecNumber evidence="8">1.4.3.5</ecNumber>
    </submittedName>
</protein>
<evidence type="ECO:0000256" key="4">
    <source>
        <dbReference type="ARBA" id="ARBA00022643"/>
    </source>
</evidence>
<comment type="caution">
    <text evidence="8">The sequence shown here is derived from an EMBL/GenBank/DDBJ whole genome shotgun (WGS) entry which is preliminary data.</text>
</comment>
<dbReference type="InterPro" id="IPR012349">
    <property type="entry name" value="Split_barrel_FMN-bd"/>
</dbReference>
<keyword evidence="3" id="KW-0285">Flavoprotein</keyword>
<dbReference type="Gene3D" id="2.30.110.10">
    <property type="entry name" value="Electron Transport, Fmn-binding Protein, Chain A"/>
    <property type="match status" value="1"/>
</dbReference>
<feature type="non-terminal residue" evidence="8">
    <location>
        <position position="1"/>
    </location>
</feature>
<evidence type="ECO:0000256" key="2">
    <source>
        <dbReference type="ARBA" id="ARBA00007301"/>
    </source>
</evidence>
<feature type="domain" description="Pyridoxine 5'-phosphate oxidase dimerisation C-terminal" evidence="7">
    <location>
        <begin position="78"/>
        <end position="119"/>
    </location>
</feature>
<dbReference type="PROSITE" id="PS01064">
    <property type="entry name" value="PYRIDOX_OXIDASE"/>
    <property type="match status" value="1"/>
</dbReference>
<dbReference type="EC" id="1.4.3.5" evidence="8"/>
<evidence type="ECO:0000313" key="9">
    <source>
        <dbReference type="Proteomes" id="UP000524246"/>
    </source>
</evidence>
<dbReference type="Proteomes" id="UP000524246">
    <property type="component" value="Unassembled WGS sequence"/>
</dbReference>
<dbReference type="InterPro" id="IPR011576">
    <property type="entry name" value="Pyridox_Oxase_N"/>
</dbReference>
<dbReference type="InterPro" id="IPR019740">
    <property type="entry name" value="Pyridox_Oxase_CS"/>
</dbReference>
<evidence type="ECO:0000256" key="3">
    <source>
        <dbReference type="ARBA" id="ARBA00022630"/>
    </source>
</evidence>
<dbReference type="PANTHER" id="PTHR10851:SF0">
    <property type="entry name" value="PYRIDOXINE-5'-PHOSPHATE OXIDASE"/>
    <property type="match status" value="1"/>
</dbReference>
<organism evidence="8 9">
    <name type="scientific">SAR324 cluster bacterium</name>
    <dbReference type="NCBI Taxonomy" id="2024889"/>
    <lineage>
        <taxon>Bacteria</taxon>
        <taxon>Deltaproteobacteria</taxon>
        <taxon>SAR324 cluster</taxon>
    </lineage>
</organism>
<sequence length="119" mass="14267">LCFYWGPSQRQVRIRGYVELVDDESANQYFASRPRQSQIGAWASEQSKVLGSRAILDKRVEDFSKRFSGVEVPRPSHWSGFRLTPFEYEFWQLRLNRLHDRFLYTKMEDGSWKVQRLYP</sequence>
<dbReference type="GO" id="GO:0008615">
    <property type="term" value="P:pyridoxine biosynthetic process"/>
    <property type="evidence" value="ECO:0007669"/>
    <property type="project" value="InterPro"/>
</dbReference>
<name>A0A7X9IKB3_9DELT</name>
<dbReference type="SUPFAM" id="SSF50475">
    <property type="entry name" value="FMN-binding split barrel"/>
    <property type="match status" value="1"/>
</dbReference>
<dbReference type="AlphaFoldDB" id="A0A7X9IKB3"/>
<evidence type="ECO:0000256" key="1">
    <source>
        <dbReference type="ARBA" id="ARBA00001917"/>
    </source>
</evidence>
<feature type="domain" description="Pyridoxamine 5'-phosphate oxidase N-terminal" evidence="6">
    <location>
        <begin position="1"/>
        <end position="63"/>
    </location>
</feature>
<dbReference type="InterPro" id="IPR000659">
    <property type="entry name" value="Pyridox_Oxase"/>
</dbReference>
<evidence type="ECO:0000259" key="7">
    <source>
        <dbReference type="Pfam" id="PF10590"/>
    </source>
</evidence>
<comment type="cofactor">
    <cofactor evidence="1">
        <name>FMN</name>
        <dbReference type="ChEBI" id="CHEBI:58210"/>
    </cofactor>
</comment>
<evidence type="ECO:0000259" key="6">
    <source>
        <dbReference type="Pfam" id="PF01243"/>
    </source>
</evidence>
<dbReference type="GO" id="GO:0004733">
    <property type="term" value="F:pyridoxamine phosphate oxidase activity"/>
    <property type="evidence" value="ECO:0007669"/>
    <property type="project" value="UniProtKB-EC"/>
</dbReference>
<proteinExistence type="inferred from homology"/>